<dbReference type="EnsemblMetazoa" id="CLYHEMT018409.1">
    <property type="protein sequence ID" value="CLYHEMP018409.1"/>
    <property type="gene ID" value="CLYHEMG018409"/>
</dbReference>
<accession>A0A7M5X6R7</accession>
<evidence type="ECO:0000313" key="2">
    <source>
        <dbReference type="Proteomes" id="UP000594262"/>
    </source>
</evidence>
<reference evidence="1" key="1">
    <citation type="submission" date="2021-01" db="UniProtKB">
        <authorList>
            <consortium name="EnsemblMetazoa"/>
        </authorList>
    </citation>
    <scope>IDENTIFICATION</scope>
</reference>
<dbReference type="Proteomes" id="UP000594262">
    <property type="component" value="Unplaced"/>
</dbReference>
<sequence length="444" mass="52363">MSSRKRSHFIQAKDEFDESHTINIPCRVNNIGFQGFDETGKFYCILERTVLDRVCFHVVYYTEQRKLTRQMIEIRIPQSQFSLKKKVFFNPAETKLIYLTEEKVTTAENHQELIVNLYSFELFSKFGIGNCELSLGEPASTLTYSNYNTIDYVHKRTISTLIIYAYRKIEDGERSLLNSLYSPHCILDIVKSNNDSCLHVKRIEFNLSVFSEVITRRMPRLSLSSSGTFYFYRKTEETKIGETLEIKEFDSQSKLKYSYSIHLLGELNILYDFVEIERSMLIVLKRNNGVVTMCKLIDGQVISIKEFNTNQYIEKLGFEQILHPMNRFDHLLLPIYQKIGSNSQRFNILDVTDERKSVDIFYENLWYQHYALNWNEREFATIDCKKNMERRNLLTFKIDILKYERDPPTLRQISRLAALTSFSHCDLSRFNLPSTLVRYLGIDQ</sequence>
<evidence type="ECO:0000313" key="1">
    <source>
        <dbReference type="EnsemblMetazoa" id="CLYHEMP018409.1"/>
    </source>
</evidence>
<protein>
    <submittedName>
        <fullName evidence="1">Uncharacterized protein</fullName>
    </submittedName>
</protein>
<keyword evidence="2" id="KW-1185">Reference proteome</keyword>
<proteinExistence type="predicted"/>
<organism evidence="1 2">
    <name type="scientific">Clytia hemisphaerica</name>
    <dbReference type="NCBI Taxonomy" id="252671"/>
    <lineage>
        <taxon>Eukaryota</taxon>
        <taxon>Metazoa</taxon>
        <taxon>Cnidaria</taxon>
        <taxon>Hydrozoa</taxon>
        <taxon>Hydroidolina</taxon>
        <taxon>Leptothecata</taxon>
        <taxon>Obeliida</taxon>
        <taxon>Clytiidae</taxon>
        <taxon>Clytia</taxon>
    </lineage>
</organism>
<name>A0A7M5X6R7_9CNID</name>
<dbReference type="AlphaFoldDB" id="A0A7M5X6R7"/>